<organism evidence="2 3">
    <name type="scientific">Candidatus Polarisedimenticola svalbardensis</name>
    <dbReference type="NCBI Taxonomy" id="2886004"/>
    <lineage>
        <taxon>Bacteria</taxon>
        <taxon>Pseudomonadati</taxon>
        <taxon>Acidobacteriota</taxon>
        <taxon>Candidatus Polarisedimenticolia</taxon>
        <taxon>Candidatus Polarisedimenticolales</taxon>
        <taxon>Candidatus Polarisedimenticolaceae</taxon>
        <taxon>Candidatus Polarisedimenticola</taxon>
    </lineage>
</organism>
<dbReference type="Pfam" id="PF05742">
    <property type="entry name" value="TANGO2"/>
    <property type="match status" value="1"/>
</dbReference>
<name>A0A8J6XW21_9BACT</name>
<feature type="region of interest" description="Disordered" evidence="1">
    <location>
        <begin position="223"/>
        <end position="246"/>
    </location>
</feature>
<dbReference type="Proteomes" id="UP000648239">
    <property type="component" value="Unassembled WGS sequence"/>
</dbReference>
<dbReference type="InterPro" id="IPR008551">
    <property type="entry name" value="TANGO2"/>
</dbReference>
<reference evidence="2 3" key="1">
    <citation type="submission" date="2020-08" db="EMBL/GenBank/DDBJ databases">
        <title>Acidobacteriota in marine sediments use diverse sulfur dissimilation pathways.</title>
        <authorList>
            <person name="Wasmund K."/>
        </authorList>
    </citation>
    <scope>NUCLEOTIDE SEQUENCE [LARGE SCALE GENOMIC DNA]</scope>
    <source>
        <strain evidence="2">MAG AM4</strain>
    </source>
</reference>
<gene>
    <name evidence="2" type="ORF">IFK94_04290</name>
</gene>
<proteinExistence type="predicted"/>
<dbReference type="Gene3D" id="3.60.60.10">
    <property type="entry name" value="Penicillin V Acylase, Chain A"/>
    <property type="match status" value="1"/>
</dbReference>
<evidence type="ECO:0000256" key="1">
    <source>
        <dbReference type="SAM" id="MobiDB-lite"/>
    </source>
</evidence>
<protein>
    <submittedName>
        <fullName evidence="2">NRDE family protein</fullName>
    </submittedName>
</protein>
<dbReference type="EMBL" id="JACXWD010000008">
    <property type="protein sequence ID" value="MBD3867326.1"/>
    <property type="molecule type" value="Genomic_DNA"/>
</dbReference>
<evidence type="ECO:0000313" key="2">
    <source>
        <dbReference type="EMBL" id="MBD3867326.1"/>
    </source>
</evidence>
<sequence length="246" mass="26480">MCTVAVVAGPGGGYIVAQNRDERRTRSRGTPPVEGDFPLLCPRDPDGSGTWVGVNRAGLTLCMLNAPDPAPERLPPEPVSRGTIPLELASAGTQCEARSLIEAMDMAHFRPFHLVVVSPGGGAPGILECRWDGTRTAWASYRAPAMFVSSSLHQISADQARGEVWVRFLAGNRSPDLAALTGFMENHEPEKSSLSTCMHREDAVTVSRTMVEVRRDQIIMAYTDGSPCDPGSPSSNYEVSLTDSPR</sequence>
<feature type="compositionally biased region" description="Low complexity" evidence="1">
    <location>
        <begin position="224"/>
        <end position="235"/>
    </location>
</feature>
<comment type="caution">
    <text evidence="2">The sequence shown here is derived from an EMBL/GenBank/DDBJ whole genome shotgun (WGS) entry which is preliminary data.</text>
</comment>
<accession>A0A8J6XW21</accession>
<dbReference type="AlphaFoldDB" id="A0A8J6XW21"/>
<evidence type="ECO:0000313" key="3">
    <source>
        <dbReference type="Proteomes" id="UP000648239"/>
    </source>
</evidence>
<feature type="compositionally biased region" description="Polar residues" evidence="1">
    <location>
        <begin position="236"/>
        <end position="246"/>
    </location>
</feature>